<comment type="caution">
    <text evidence="2">The sequence shown here is derived from an EMBL/GenBank/DDBJ whole genome shotgun (WGS) entry which is preliminary data.</text>
</comment>
<feature type="transmembrane region" description="Helical" evidence="1">
    <location>
        <begin position="27"/>
        <end position="57"/>
    </location>
</feature>
<name>X0V607_9ZZZZ</name>
<protein>
    <recommendedName>
        <fullName evidence="3">DUF4190 domain-containing protein</fullName>
    </recommendedName>
</protein>
<reference evidence="2" key="1">
    <citation type="journal article" date="2014" name="Front. Microbiol.">
        <title>High frequency of phylogenetically diverse reductive dehalogenase-homologous genes in deep subseafloor sedimentary metagenomes.</title>
        <authorList>
            <person name="Kawai M."/>
            <person name="Futagami T."/>
            <person name="Toyoda A."/>
            <person name="Takaki Y."/>
            <person name="Nishi S."/>
            <person name="Hori S."/>
            <person name="Arai W."/>
            <person name="Tsubouchi T."/>
            <person name="Morono Y."/>
            <person name="Uchiyama I."/>
            <person name="Ito T."/>
            <person name="Fujiyama A."/>
            <person name="Inagaki F."/>
            <person name="Takami H."/>
        </authorList>
    </citation>
    <scope>NUCLEOTIDE SEQUENCE</scope>
    <source>
        <strain evidence="2">Expedition CK06-06</strain>
    </source>
</reference>
<evidence type="ECO:0008006" key="3">
    <source>
        <dbReference type="Google" id="ProtNLM"/>
    </source>
</evidence>
<organism evidence="2">
    <name type="scientific">marine sediment metagenome</name>
    <dbReference type="NCBI Taxonomy" id="412755"/>
    <lineage>
        <taxon>unclassified sequences</taxon>
        <taxon>metagenomes</taxon>
        <taxon>ecological metagenomes</taxon>
    </lineage>
</organism>
<feature type="transmembrane region" description="Helical" evidence="1">
    <location>
        <begin position="69"/>
        <end position="90"/>
    </location>
</feature>
<keyword evidence="1" id="KW-0812">Transmembrane</keyword>
<accession>X0V607</accession>
<dbReference type="EMBL" id="BARS01025767">
    <property type="protein sequence ID" value="GAG07928.1"/>
    <property type="molecule type" value="Genomic_DNA"/>
</dbReference>
<dbReference type="AlphaFoldDB" id="X0V607"/>
<sequence length="111" mass="11473">MPQGQPPPMLRPPLPGGKLPAKRAEGLALAALILGICAFVPVFGLLCGPAALILGIVALAKKTSRKDMAIGGIALCPIAAFVVLVAYPLLGEFFYGQIGTAHPITCSRNLR</sequence>
<proteinExistence type="predicted"/>
<feature type="non-terminal residue" evidence="2">
    <location>
        <position position="111"/>
    </location>
</feature>
<evidence type="ECO:0000313" key="2">
    <source>
        <dbReference type="EMBL" id="GAG07928.1"/>
    </source>
</evidence>
<gene>
    <name evidence="2" type="ORF">S01H1_40674</name>
</gene>
<keyword evidence="1" id="KW-1133">Transmembrane helix</keyword>
<keyword evidence="1" id="KW-0472">Membrane</keyword>
<evidence type="ECO:0000256" key="1">
    <source>
        <dbReference type="SAM" id="Phobius"/>
    </source>
</evidence>